<dbReference type="InterPro" id="IPR000801">
    <property type="entry name" value="Esterase-like"/>
</dbReference>
<accession>A0ABW2YSP0</accession>
<comment type="caution">
    <text evidence="2">The sequence shown here is derived from an EMBL/GenBank/DDBJ whole genome shotgun (WGS) entry which is preliminary data.</text>
</comment>
<dbReference type="InterPro" id="IPR014756">
    <property type="entry name" value="Ig_E-set"/>
</dbReference>
<evidence type="ECO:0000313" key="3">
    <source>
        <dbReference type="Proteomes" id="UP001596958"/>
    </source>
</evidence>
<dbReference type="SUPFAM" id="SSF81296">
    <property type="entry name" value="E set domains"/>
    <property type="match status" value="1"/>
</dbReference>
<organism evidence="2 3">
    <name type="scientific">Mucilaginibacter calamicampi</name>
    <dbReference type="NCBI Taxonomy" id="1302352"/>
    <lineage>
        <taxon>Bacteria</taxon>
        <taxon>Pseudomonadati</taxon>
        <taxon>Bacteroidota</taxon>
        <taxon>Sphingobacteriia</taxon>
        <taxon>Sphingobacteriales</taxon>
        <taxon>Sphingobacteriaceae</taxon>
        <taxon>Mucilaginibacter</taxon>
    </lineage>
</organism>
<dbReference type="Gene3D" id="2.60.40.10">
    <property type="entry name" value="Immunoglobulins"/>
    <property type="match status" value="1"/>
</dbReference>
<sequence length="388" mass="43487">MRQINTNTACSGKMSFGRSALITVLCLSASLSAMAQAMGGAQTLFISNEVSKDNMVTLRFNAPKANDVKVVTQMTKAPQQMKKNDKGVWEVTFGPVKPDMYPYAFNVDGVQVADPGNSNIFPNENFQNSVLDVPGPTPLVHSIRNVPHGLVTYRYYNSAELGNRTVVVYTPPGYEANPSKKYPVLYLLHGSSDTEETWTKVGRANFILDNLIKEGKAQEMIIVMPYGRAYPTITKTGSLRDWPNLQEFKKDFFGNLMPFVEKNYRTKNDKDSRAIAGFSGGGGTSLYFGLNNQDKFSYVIGFAPGMLKNEFDRNNAYAFENPEKTNKQLKLFWMGVGTEDPTYGTIKNDYMKVLDEKKIKYESFFSDGGHTWMNCKLFLSTVAQKLFK</sequence>
<dbReference type="EMBL" id="JBHTHU010000002">
    <property type="protein sequence ID" value="MFD0749437.1"/>
    <property type="molecule type" value="Genomic_DNA"/>
</dbReference>
<feature type="signal peptide" evidence="1">
    <location>
        <begin position="1"/>
        <end position="35"/>
    </location>
</feature>
<dbReference type="InterPro" id="IPR029058">
    <property type="entry name" value="AB_hydrolase_fold"/>
</dbReference>
<dbReference type="PANTHER" id="PTHR48098:SF1">
    <property type="entry name" value="DIACYLGLYCEROL ACYLTRANSFERASE_MYCOLYLTRANSFERASE AG85A"/>
    <property type="match status" value="1"/>
</dbReference>
<reference evidence="3" key="1">
    <citation type="journal article" date="2019" name="Int. J. Syst. Evol. Microbiol.">
        <title>The Global Catalogue of Microorganisms (GCM) 10K type strain sequencing project: providing services to taxonomists for standard genome sequencing and annotation.</title>
        <authorList>
            <consortium name="The Broad Institute Genomics Platform"/>
            <consortium name="The Broad Institute Genome Sequencing Center for Infectious Disease"/>
            <person name="Wu L."/>
            <person name="Ma J."/>
        </authorList>
    </citation>
    <scope>NUCLEOTIDE SEQUENCE [LARGE SCALE GENOMIC DNA]</scope>
    <source>
        <strain evidence="3">CCUG 63418</strain>
    </source>
</reference>
<protein>
    <submittedName>
        <fullName evidence="2">Esterase</fullName>
    </submittedName>
</protein>
<name>A0ABW2YSP0_9SPHI</name>
<gene>
    <name evidence="2" type="ORF">ACFQZS_04740</name>
</gene>
<dbReference type="Proteomes" id="UP001596958">
    <property type="component" value="Unassembled WGS sequence"/>
</dbReference>
<keyword evidence="3" id="KW-1185">Reference proteome</keyword>
<dbReference type="InterPro" id="IPR013783">
    <property type="entry name" value="Ig-like_fold"/>
</dbReference>
<dbReference type="PANTHER" id="PTHR48098">
    <property type="entry name" value="ENTEROCHELIN ESTERASE-RELATED"/>
    <property type="match status" value="1"/>
</dbReference>
<dbReference type="Gene3D" id="3.40.50.1820">
    <property type="entry name" value="alpha/beta hydrolase"/>
    <property type="match status" value="1"/>
</dbReference>
<dbReference type="CDD" id="cd11294">
    <property type="entry name" value="E_set_Esterase_like_N"/>
    <property type="match status" value="1"/>
</dbReference>
<evidence type="ECO:0000313" key="2">
    <source>
        <dbReference type="EMBL" id="MFD0749437.1"/>
    </source>
</evidence>
<feature type="chain" id="PRO_5047462130" evidence="1">
    <location>
        <begin position="36"/>
        <end position="388"/>
    </location>
</feature>
<keyword evidence="1" id="KW-0732">Signal</keyword>
<evidence type="ECO:0000256" key="1">
    <source>
        <dbReference type="SAM" id="SignalP"/>
    </source>
</evidence>
<dbReference type="InterPro" id="IPR050583">
    <property type="entry name" value="Mycobacterial_A85_antigen"/>
</dbReference>
<dbReference type="SUPFAM" id="SSF53474">
    <property type="entry name" value="alpha/beta-Hydrolases"/>
    <property type="match status" value="1"/>
</dbReference>
<proteinExistence type="predicted"/>
<dbReference type="RefSeq" id="WP_377097797.1">
    <property type="nucleotide sequence ID" value="NZ_JBHTHU010000002.1"/>
</dbReference>
<dbReference type="Pfam" id="PF00756">
    <property type="entry name" value="Esterase"/>
    <property type="match status" value="1"/>
</dbReference>